<dbReference type="InterPro" id="IPR029058">
    <property type="entry name" value="AB_hydrolase_fold"/>
</dbReference>
<sequence length="269" mass="30070">MQIQDTMVSVGNDTSIEVRRIRHEQPTGPTLVFLHESLGNITLWRKFPERLAEATGFDALVYNRLGYGESSDEVLARPYDYLEQHGVVWLPRLLDALSIEDVVLVGHSDGGSIALHAAAAMGVRVRALVTMAAHTYADHLTIKGIQDMKARYRETDLREKLKRYHGARTDDLFRAWHTVWLDEGFLASLDFRQSLDAIECPSLIIQGEDDGYGVPEQVTDIVDGIGETARAVFLPDTGHSPHLERPEQILNLLCDFLPRELGVKSAVIS</sequence>
<feature type="domain" description="AB hydrolase-1" evidence="1">
    <location>
        <begin position="31"/>
        <end position="249"/>
    </location>
</feature>
<dbReference type="SUPFAM" id="SSF53474">
    <property type="entry name" value="alpha/beta-Hydrolases"/>
    <property type="match status" value="1"/>
</dbReference>
<proteinExistence type="predicted"/>
<evidence type="ECO:0000313" key="2">
    <source>
        <dbReference type="EMBL" id="MDO3722807.1"/>
    </source>
</evidence>
<dbReference type="EMBL" id="JAUMIS010000002">
    <property type="protein sequence ID" value="MDO3722807.1"/>
    <property type="molecule type" value="Genomic_DNA"/>
</dbReference>
<dbReference type="GO" id="GO:0016787">
    <property type="term" value="F:hydrolase activity"/>
    <property type="evidence" value="ECO:0007669"/>
    <property type="project" value="UniProtKB-KW"/>
</dbReference>
<dbReference type="Pfam" id="PF12697">
    <property type="entry name" value="Abhydrolase_6"/>
    <property type="match status" value="1"/>
</dbReference>
<dbReference type="Gene3D" id="3.40.50.1820">
    <property type="entry name" value="alpha/beta hydrolase"/>
    <property type="match status" value="1"/>
</dbReference>
<accession>A0ABT8W3I6</accession>
<name>A0ABT8W3I6_9GAMM</name>
<protein>
    <submittedName>
        <fullName evidence="2">Alpha/beta hydrolase</fullName>
    </submittedName>
</protein>
<keyword evidence="2" id="KW-0378">Hydrolase</keyword>
<organism evidence="2 3">
    <name type="scientific">Marinobacter suaedae</name>
    <dbReference type="NCBI Taxonomy" id="3057675"/>
    <lineage>
        <taxon>Bacteria</taxon>
        <taxon>Pseudomonadati</taxon>
        <taxon>Pseudomonadota</taxon>
        <taxon>Gammaproteobacteria</taxon>
        <taxon>Pseudomonadales</taxon>
        <taxon>Marinobacteraceae</taxon>
        <taxon>Marinobacter</taxon>
    </lineage>
</organism>
<reference evidence="2" key="1">
    <citation type="submission" date="2023-07" db="EMBL/GenBank/DDBJ databases">
        <title>Marinobacter sp. chi1 genome sequencing and assembly.</title>
        <authorList>
            <person name="Park S."/>
        </authorList>
    </citation>
    <scope>NUCLEOTIDE SEQUENCE</scope>
    <source>
        <strain evidence="2">Chi1</strain>
    </source>
</reference>
<keyword evidence="3" id="KW-1185">Reference proteome</keyword>
<dbReference type="RefSeq" id="WP_302910401.1">
    <property type="nucleotide sequence ID" value="NZ_JAUMIS010000002.1"/>
</dbReference>
<evidence type="ECO:0000313" key="3">
    <source>
        <dbReference type="Proteomes" id="UP001168640"/>
    </source>
</evidence>
<dbReference type="InterPro" id="IPR050266">
    <property type="entry name" value="AB_hydrolase_sf"/>
</dbReference>
<gene>
    <name evidence="2" type="ORF">QVZ43_13870</name>
</gene>
<dbReference type="PANTHER" id="PTHR43798">
    <property type="entry name" value="MONOACYLGLYCEROL LIPASE"/>
    <property type="match status" value="1"/>
</dbReference>
<dbReference type="InterPro" id="IPR000073">
    <property type="entry name" value="AB_hydrolase_1"/>
</dbReference>
<evidence type="ECO:0000259" key="1">
    <source>
        <dbReference type="Pfam" id="PF12697"/>
    </source>
</evidence>
<dbReference type="Proteomes" id="UP001168640">
    <property type="component" value="Unassembled WGS sequence"/>
</dbReference>
<comment type="caution">
    <text evidence="2">The sequence shown here is derived from an EMBL/GenBank/DDBJ whole genome shotgun (WGS) entry which is preliminary data.</text>
</comment>